<comment type="similarity">
    <text evidence="1 6">Belongs to the peptidase M42 family.</text>
</comment>
<dbReference type="PANTHER" id="PTHR32481">
    <property type="entry name" value="AMINOPEPTIDASE"/>
    <property type="match status" value="1"/>
</dbReference>
<feature type="binding site" evidence="8">
    <location>
        <position position="234"/>
    </location>
    <ligand>
        <name>Zn(2+)</name>
        <dbReference type="ChEBI" id="CHEBI:29105"/>
        <label>1</label>
    </ligand>
</feature>
<keyword evidence="3" id="KW-0645">Protease</keyword>
<dbReference type="GO" id="GO:0004177">
    <property type="term" value="F:aminopeptidase activity"/>
    <property type="evidence" value="ECO:0007669"/>
    <property type="project" value="UniProtKB-UniRule"/>
</dbReference>
<proteinExistence type="inferred from homology"/>
<dbReference type="SUPFAM" id="SSF101821">
    <property type="entry name" value="Aminopeptidase/glucanase lid domain"/>
    <property type="match status" value="1"/>
</dbReference>
<dbReference type="InterPro" id="IPR051464">
    <property type="entry name" value="Peptidase_M42_aminopept"/>
</dbReference>
<dbReference type="GO" id="GO:0006508">
    <property type="term" value="P:proteolysis"/>
    <property type="evidence" value="ECO:0007669"/>
    <property type="project" value="UniProtKB-KW"/>
</dbReference>
<feature type="active site" description="Proton acceptor" evidence="7">
    <location>
        <position position="211"/>
    </location>
</feature>
<evidence type="ECO:0000313" key="10">
    <source>
        <dbReference type="Proteomes" id="UP000824209"/>
    </source>
</evidence>
<comment type="caution">
    <text evidence="9">The sequence shown here is derived from an EMBL/GenBank/DDBJ whole genome shotgun (WGS) entry which is preliminary data.</text>
</comment>
<dbReference type="InterPro" id="IPR023367">
    <property type="entry name" value="Peptidase_M42_dom2"/>
</dbReference>
<accession>A0A9D2M2W3</accession>
<evidence type="ECO:0000256" key="5">
    <source>
        <dbReference type="ARBA" id="ARBA00022801"/>
    </source>
</evidence>
<comment type="cofactor">
    <cofactor evidence="8">
        <name>a divalent metal cation</name>
        <dbReference type="ChEBI" id="CHEBI:60240"/>
    </cofactor>
    <text evidence="8">Binds 2 divalent metal cations per subunit.</text>
</comment>
<dbReference type="SUPFAM" id="SSF53187">
    <property type="entry name" value="Zn-dependent exopeptidases"/>
    <property type="match status" value="1"/>
</dbReference>
<evidence type="ECO:0000256" key="4">
    <source>
        <dbReference type="ARBA" id="ARBA00022723"/>
    </source>
</evidence>
<dbReference type="Pfam" id="PF05343">
    <property type="entry name" value="Peptidase_M42"/>
    <property type="match status" value="1"/>
</dbReference>
<feature type="binding site" evidence="8">
    <location>
        <position position="179"/>
    </location>
    <ligand>
        <name>Zn(2+)</name>
        <dbReference type="ChEBI" id="CHEBI:29105"/>
        <label>1</label>
    </ligand>
</feature>
<feature type="binding site" evidence="8">
    <location>
        <position position="63"/>
    </location>
    <ligand>
        <name>Zn(2+)</name>
        <dbReference type="ChEBI" id="CHEBI:29105"/>
        <label>1</label>
    </ligand>
</feature>
<dbReference type="Gene3D" id="3.40.630.10">
    <property type="entry name" value="Zn peptidases"/>
    <property type="match status" value="1"/>
</dbReference>
<dbReference type="InterPro" id="IPR008007">
    <property type="entry name" value="Peptidase_M42"/>
</dbReference>
<organism evidence="9 10">
    <name type="scientific">Candidatus Ruthenibacterium avium</name>
    <dbReference type="NCBI Taxonomy" id="2838751"/>
    <lineage>
        <taxon>Bacteria</taxon>
        <taxon>Bacillati</taxon>
        <taxon>Bacillota</taxon>
        <taxon>Clostridia</taxon>
        <taxon>Eubacteriales</taxon>
        <taxon>Oscillospiraceae</taxon>
        <taxon>Ruthenibacterium</taxon>
    </lineage>
</organism>
<dbReference type="PIRSF" id="PIRSF001123">
    <property type="entry name" value="PepA_GA"/>
    <property type="match status" value="1"/>
</dbReference>
<dbReference type="Gene3D" id="2.40.30.40">
    <property type="entry name" value="Peptidase M42, domain 2"/>
    <property type="match status" value="1"/>
</dbReference>
<keyword evidence="5" id="KW-0378">Hydrolase</keyword>
<evidence type="ECO:0000256" key="3">
    <source>
        <dbReference type="ARBA" id="ARBA00022670"/>
    </source>
</evidence>
<sequence length="358" mass="38200">MPDLKLAFAVSDAFGPSGFEHDVADLIEKEAAAFSPKRDGMQNVYTSLPQNTGDRPIVMLDAHMDEVGFMIQSIMPNGLLKIVPLGGWVEHNIPAHTFLIKNVRGEMVRAVSTSKPPHFMSAAEKNAPLNIDSIYLDAGVCCKEDAVEILGLDLGLPVSPEVNCTYQEKTGLLMGKAFDCRLGCSGVIEVLRGLSSESLNVDVVGAFSTQEEVGLRGAKITSQRVKPALAICLEGTPADDTFMSKDEAQGALKKGVQIRFRDGSMVAHPGFVAFAKQVAEECGITHQCAVRTGGGTNGGAIHLSHYGIPTVVLGIPVRYAHTHYGYAAAADVDAAIELAKAMIRKLTPEVVEKLCPNV</sequence>
<keyword evidence="4 8" id="KW-0479">Metal-binding</keyword>
<evidence type="ECO:0000256" key="1">
    <source>
        <dbReference type="ARBA" id="ARBA00006272"/>
    </source>
</evidence>
<evidence type="ECO:0000256" key="7">
    <source>
        <dbReference type="PIRSR" id="PIRSR001123-1"/>
    </source>
</evidence>
<evidence type="ECO:0000313" key="9">
    <source>
        <dbReference type="EMBL" id="HJB39646.1"/>
    </source>
</evidence>
<dbReference type="GO" id="GO:0046872">
    <property type="term" value="F:metal ion binding"/>
    <property type="evidence" value="ECO:0007669"/>
    <property type="project" value="UniProtKB-UniRule"/>
</dbReference>
<name>A0A9D2M2W3_9FIRM</name>
<evidence type="ECO:0000256" key="6">
    <source>
        <dbReference type="PIRNR" id="PIRNR001123"/>
    </source>
</evidence>
<reference evidence="9" key="2">
    <citation type="submission" date="2021-04" db="EMBL/GenBank/DDBJ databases">
        <authorList>
            <person name="Gilroy R."/>
        </authorList>
    </citation>
    <scope>NUCLEOTIDE SEQUENCE</scope>
    <source>
        <strain evidence="9">ChiBcec8-14828</strain>
    </source>
</reference>
<dbReference type="EMBL" id="DWYA01000046">
    <property type="protein sequence ID" value="HJB39646.1"/>
    <property type="molecule type" value="Genomic_DNA"/>
</dbReference>
<feature type="binding site" evidence="8">
    <location>
        <position position="179"/>
    </location>
    <ligand>
        <name>Zn(2+)</name>
        <dbReference type="ChEBI" id="CHEBI:29105"/>
        <label>2</label>
    </ligand>
</feature>
<gene>
    <name evidence="9" type="ORF">H9943_04535</name>
</gene>
<evidence type="ECO:0000256" key="8">
    <source>
        <dbReference type="PIRSR" id="PIRSR001123-2"/>
    </source>
</evidence>
<protein>
    <submittedName>
        <fullName evidence="9">M20/M25/M40 family metallo-hydrolase</fullName>
    </submittedName>
</protein>
<keyword evidence="2" id="KW-0031">Aminopeptidase</keyword>
<dbReference type="Proteomes" id="UP000824209">
    <property type="component" value="Unassembled WGS sequence"/>
</dbReference>
<feature type="binding site" evidence="8">
    <location>
        <position position="212"/>
    </location>
    <ligand>
        <name>Zn(2+)</name>
        <dbReference type="ChEBI" id="CHEBI:29105"/>
        <label>2</label>
    </ligand>
</feature>
<dbReference type="PANTHER" id="PTHR32481:SF0">
    <property type="entry name" value="AMINOPEPTIDASE YPDE-RELATED"/>
    <property type="match status" value="1"/>
</dbReference>
<feature type="binding site" evidence="8">
    <location>
        <position position="321"/>
    </location>
    <ligand>
        <name>Zn(2+)</name>
        <dbReference type="ChEBI" id="CHEBI:29105"/>
        <label>2</label>
    </ligand>
</feature>
<evidence type="ECO:0000256" key="2">
    <source>
        <dbReference type="ARBA" id="ARBA00022438"/>
    </source>
</evidence>
<reference evidence="9" key="1">
    <citation type="journal article" date="2021" name="PeerJ">
        <title>Extensive microbial diversity within the chicken gut microbiome revealed by metagenomics and culture.</title>
        <authorList>
            <person name="Gilroy R."/>
            <person name="Ravi A."/>
            <person name="Getino M."/>
            <person name="Pursley I."/>
            <person name="Horton D.L."/>
            <person name="Alikhan N.F."/>
            <person name="Baker D."/>
            <person name="Gharbi K."/>
            <person name="Hall N."/>
            <person name="Watson M."/>
            <person name="Adriaenssens E.M."/>
            <person name="Foster-Nyarko E."/>
            <person name="Jarju S."/>
            <person name="Secka A."/>
            <person name="Antonio M."/>
            <person name="Oren A."/>
            <person name="Chaudhuri R.R."/>
            <person name="La Ragione R."/>
            <person name="Hildebrand F."/>
            <person name="Pallen M.J."/>
        </authorList>
    </citation>
    <scope>NUCLEOTIDE SEQUENCE</scope>
    <source>
        <strain evidence="9">ChiBcec8-14828</strain>
    </source>
</reference>
<dbReference type="AlphaFoldDB" id="A0A9D2M2W3"/>